<name>A0A9D6Z4L8_9BACT</name>
<gene>
    <name evidence="1" type="ORF">HY912_14400</name>
</gene>
<evidence type="ECO:0000313" key="2">
    <source>
        <dbReference type="Proteomes" id="UP000807825"/>
    </source>
</evidence>
<evidence type="ECO:0000313" key="1">
    <source>
        <dbReference type="EMBL" id="MBI5250677.1"/>
    </source>
</evidence>
<dbReference type="Proteomes" id="UP000807825">
    <property type="component" value="Unassembled WGS sequence"/>
</dbReference>
<proteinExistence type="predicted"/>
<organism evidence="1 2">
    <name type="scientific">Desulfomonile tiedjei</name>
    <dbReference type="NCBI Taxonomy" id="2358"/>
    <lineage>
        <taxon>Bacteria</taxon>
        <taxon>Pseudomonadati</taxon>
        <taxon>Thermodesulfobacteriota</taxon>
        <taxon>Desulfomonilia</taxon>
        <taxon>Desulfomonilales</taxon>
        <taxon>Desulfomonilaceae</taxon>
        <taxon>Desulfomonile</taxon>
    </lineage>
</organism>
<sequence>MMSLTRTEEDYVIRSAYSNLDESQRESARVALHQVMSEVDIPSRHRQIDTMAQGHRVVQLAWLAMEFNAMTNPDTTSRGAEWVCSALIDTFQICLDFGIIGSQFIELWNESGEDVYTFLGHIVARKQAKRALDTAWEQDISGAVS</sequence>
<protein>
    <submittedName>
        <fullName evidence="1">Uncharacterized protein</fullName>
    </submittedName>
</protein>
<comment type="caution">
    <text evidence="1">The sequence shown here is derived from an EMBL/GenBank/DDBJ whole genome shotgun (WGS) entry which is preliminary data.</text>
</comment>
<dbReference type="AlphaFoldDB" id="A0A9D6Z4L8"/>
<reference evidence="1" key="1">
    <citation type="submission" date="2020-07" db="EMBL/GenBank/DDBJ databases">
        <title>Huge and variable diversity of episymbiotic CPR bacteria and DPANN archaea in groundwater ecosystems.</title>
        <authorList>
            <person name="He C.Y."/>
            <person name="Keren R."/>
            <person name="Whittaker M."/>
            <person name="Farag I.F."/>
            <person name="Doudna J."/>
            <person name="Cate J.H.D."/>
            <person name="Banfield J.F."/>
        </authorList>
    </citation>
    <scope>NUCLEOTIDE SEQUENCE</scope>
    <source>
        <strain evidence="1">NC_groundwater_1664_Pr3_B-0.1um_52_9</strain>
    </source>
</reference>
<dbReference type="EMBL" id="JACRDE010000375">
    <property type="protein sequence ID" value="MBI5250677.1"/>
    <property type="molecule type" value="Genomic_DNA"/>
</dbReference>
<accession>A0A9D6Z4L8</accession>